<accession>A0AAI9N455</accession>
<evidence type="ECO:0000259" key="1">
    <source>
        <dbReference type="Pfam" id="PF13524"/>
    </source>
</evidence>
<protein>
    <submittedName>
        <fullName evidence="2">Spore protein</fullName>
    </submittedName>
</protein>
<comment type="caution">
    <text evidence="2">The sequence shown here is derived from an EMBL/GenBank/DDBJ whole genome shotgun (WGS) entry which is preliminary data.</text>
</comment>
<gene>
    <name evidence="2" type="ORF">HFRIS_008576</name>
</gene>
<reference evidence="2 3" key="1">
    <citation type="journal article" date="2013" name="Front. Microbiol.">
        <title>The genome of the endophytic bacterium H. frisingense GSF30(T) identifies diverse strategies in the Herbaspirillum genus to interact with plants.</title>
        <authorList>
            <person name="Straub D."/>
            <person name="Rothballer M."/>
            <person name="Hartmann A."/>
            <person name="Ludewig U."/>
        </authorList>
    </citation>
    <scope>NUCLEOTIDE SEQUENCE [LARGE SCALE GENOMIC DNA]</scope>
    <source>
        <strain evidence="2 3">GSF30</strain>
    </source>
</reference>
<feature type="domain" description="Spore protein YkvP/CgeB glycosyl transferase-like" evidence="1">
    <location>
        <begin position="236"/>
        <end position="356"/>
    </location>
</feature>
<dbReference type="RefSeq" id="WP_006462897.1">
    <property type="nucleotide sequence ID" value="NZ_AEEC02000009.1"/>
</dbReference>
<dbReference type="Pfam" id="PF13524">
    <property type="entry name" value="Glyco_trans_1_2"/>
    <property type="match status" value="1"/>
</dbReference>
<dbReference type="EMBL" id="AEEC02000009">
    <property type="protein sequence ID" value="EOA05183.1"/>
    <property type="molecule type" value="Genomic_DNA"/>
</dbReference>
<sequence length="361" mass="41372">MVGRVIRAVGSLIYRFPELQEDQPAAGPFGQLKIALVTDHFTADCLSGECRVRALTPANYRSVIGEWKPDLVFVESAFHGIRGSWRYELARQPRLLRLTRPTAIFRLIDFAKAQGIPTVFWNKDDGAYFEPFIDVARHFDYIFTTDETCVPRYRAAAPGARAVNTLIMPYQPAFHRFDGFRFTHKEACFTGSYYRRILGARREFLDSAFQTCADTALTLNVFDRNHDRLSRYIEFRYPRGSHLNVQRGVAHRQTAEIYKRHVLSLNVNSVTASDTMFSRRLLEILACGGIAVTNPSRSVERHFADFCHVVRNREEMQEVFGRLKHGPSSLDLERAEAGARYVRAHHTWSHRLQEVCAVLGL</sequence>
<organism evidence="2 3">
    <name type="scientific">Herbaspirillum frisingense GSF30</name>
    <dbReference type="NCBI Taxonomy" id="864073"/>
    <lineage>
        <taxon>Bacteria</taxon>
        <taxon>Pseudomonadati</taxon>
        <taxon>Pseudomonadota</taxon>
        <taxon>Betaproteobacteria</taxon>
        <taxon>Burkholderiales</taxon>
        <taxon>Oxalobacteraceae</taxon>
        <taxon>Herbaspirillum</taxon>
    </lineage>
</organism>
<evidence type="ECO:0000313" key="2">
    <source>
        <dbReference type="EMBL" id="EOA05183.1"/>
    </source>
</evidence>
<proteinExistence type="predicted"/>
<evidence type="ECO:0000313" key="3">
    <source>
        <dbReference type="Proteomes" id="UP000006772"/>
    </source>
</evidence>
<dbReference type="InterPro" id="IPR055259">
    <property type="entry name" value="YkvP/CgeB_Glyco_trans-like"/>
</dbReference>
<dbReference type="Proteomes" id="UP000006772">
    <property type="component" value="Unassembled WGS sequence"/>
</dbReference>
<dbReference type="AlphaFoldDB" id="A0AAI9N455"/>
<name>A0AAI9N455_9BURK</name>